<protein>
    <submittedName>
        <fullName evidence="1">Uncharacterized protein</fullName>
    </submittedName>
</protein>
<accession>A0A7I4FPM7</accession>
<dbReference type="AlphaFoldDB" id="A0A7I4FPM7"/>
<proteinExistence type="predicted"/>
<organism evidence="1 2">
    <name type="scientific">Physcomitrium patens</name>
    <name type="common">Spreading-leaved earth moss</name>
    <name type="synonym">Physcomitrella patens</name>
    <dbReference type="NCBI Taxonomy" id="3218"/>
    <lineage>
        <taxon>Eukaryota</taxon>
        <taxon>Viridiplantae</taxon>
        <taxon>Streptophyta</taxon>
        <taxon>Embryophyta</taxon>
        <taxon>Bryophyta</taxon>
        <taxon>Bryophytina</taxon>
        <taxon>Bryopsida</taxon>
        <taxon>Funariidae</taxon>
        <taxon>Funariales</taxon>
        <taxon>Funariaceae</taxon>
        <taxon>Physcomitrium</taxon>
    </lineage>
</organism>
<dbReference type="Proteomes" id="UP000006727">
    <property type="component" value="Chromosome 4"/>
</dbReference>
<dbReference type="InParanoid" id="A0A7I4FPM7"/>
<reference evidence="1" key="3">
    <citation type="submission" date="2020-12" db="UniProtKB">
        <authorList>
            <consortium name="EnsemblPlants"/>
        </authorList>
    </citation>
    <scope>IDENTIFICATION</scope>
</reference>
<dbReference type="EMBL" id="ABEU02000004">
    <property type="status" value="NOT_ANNOTATED_CDS"/>
    <property type="molecule type" value="Genomic_DNA"/>
</dbReference>
<keyword evidence="2" id="KW-1185">Reference proteome</keyword>
<sequence>MHRLENSQVKARGKSLMSSMEALDDKLLMETLDLVSQCANQTNLPRQLLLFRIRSSTQIYPNMTKALDVAPPLQTRNLCQGIE</sequence>
<evidence type="ECO:0000313" key="2">
    <source>
        <dbReference type="Proteomes" id="UP000006727"/>
    </source>
</evidence>
<reference evidence="1 2" key="1">
    <citation type="journal article" date="2008" name="Science">
        <title>The Physcomitrella genome reveals evolutionary insights into the conquest of land by plants.</title>
        <authorList>
            <person name="Rensing S."/>
            <person name="Lang D."/>
            <person name="Zimmer A."/>
            <person name="Terry A."/>
            <person name="Salamov A."/>
            <person name="Shapiro H."/>
            <person name="Nishiyama T."/>
            <person name="Perroud P.-F."/>
            <person name="Lindquist E."/>
            <person name="Kamisugi Y."/>
            <person name="Tanahashi T."/>
            <person name="Sakakibara K."/>
            <person name="Fujita T."/>
            <person name="Oishi K."/>
            <person name="Shin-I T."/>
            <person name="Kuroki Y."/>
            <person name="Toyoda A."/>
            <person name="Suzuki Y."/>
            <person name="Hashimoto A."/>
            <person name="Yamaguchi K."/>
            <person name="Sugano A."/>
            <person name="Kohara Y."/>
            <person name="Fujiyama A."/>
            <person name="Anterola A."/>
            <person name="Aoki S."/>
            <person name="Ashton N."/>
            <person name="Barbazuk W.B."/>
            <person name="Barker E."/>
            <person name="Bennetzen J."/>
            <person name="Bezanilla M."/>
            <person name="Blankenship R."/>
            <person name="Cho S.H."/>
            <person name="Dutcher S."/>
            <person name="Estelle M."/>
            <person name="Fawcett J.A."/>
            <person name="Gundlach H."/>
            <person name="Hanada K."/>
            <person name="Heyl A."/>
            <person name="Hicks K.A."/>
            <person name="Hugh J."/>
            <person name="Lohr M."/>
            <person name="Mayer K."/>
            <person name="Melkozernov A."/>
            <person name="Murata T."/>
            <person name="Nelson D."/>
            <person name="Pils B."/>
            <person name="Prigge M."/>
            <person name="Reiss B."/>
            <person name="Renner T."/>
            <person name="Rombauts S."/>
            <person name="Rushton P."/>
            <person name="Sanderfoot A."/>
            <person name="Schween G."/>
            <person name="Shiu S.-H."/>
            <person name="Stueber K."/>
            <person name="Theodoulou F.L."/>
            <person name="Tu H."/>
            <person name="Van de Peer Y."/>
            <person name="Verrier P.J."/>
            <person name="Waters E."/>
            <person name="Wood A."/>
            <person name="Yang L."/>
            <person name="Cove D."/>
            <person name="Cuming A."/>
            <person name="Hasebe M."/>
            <person name="Lucas S."/>
            <person name="Mishler D.B."/>
            <person name="Reski R."/>
            <person name="Grigoriev I."/>
            <person name="Quatrano R.S."/>
            <person name="Boore J.L."/>
        </authorList>
    </citation>
    <scope>NUCLEOTIDE SEQUENCE [LARGE SCALE GENOMIC DNA]</scope>
    <source>
        <strain evidence="1 2">cv. Gransden 2004</strain>
    </source>
</reference>
<name>A0A7I4FPM7_PHYPA</name>
<evidence type="ECO:0000313" key="1">
    <source>
        <dbReference type="EnsemblPlants" id="Pp3c4_32270V3.2"/>
    </source>
</evidence>
<dbReference type="Gramene" id="Pp3c4_32270V3.2">
    <property type="protein sequence ID" value="Pp3c4_32270V3.2"/>
    <property type="gene ID" value="Pp3c4_32270"/>
</dbReference>
<dbReference type="EnsemblPlants" id="Pp3c4_32270V3.2">
    <property type="protein sequence ID" value="Pp3c4_32270V3.2"/>
    <property type="gene ID" value="Pp3c4_32270"/>
</dbReference>
<reference evidence="1 2" key="2">
    <citation type="journal article" date="2018" name="Plant J.">
        <title>The Physcomitrella patens chromosome-scale assembly reveals moss genome structure and evolution.</title>
        <authorList>
            <person name="Lang D."/>
            <person name="Ullrich K.K."/>
            <person name="Murat F."/>
            <person name="Fuchs J."/>
            <person name="Jenkins J."/>
            <person name="Haas F.B."/>
            <person name="Piednoel M."/>
            <person name="Gundlach H."/>
            <person name="Van Bel M."/>
            <person name="Meyberg R."/>
            <person name="Vives C."/>
            <person name="Morata J."/>
            <person name="Symeonidi A."/>
            <person name="Hiss M."/>
            <person name="Muchero W."/>
            <person name="Kamisugi Y."/>
            <person name="Saleh O."/>
            <person name="Blanc G."/>
            <person name="Decker E.L."/>
            <person name="van Gessel N."/>
            <person name="Grimwood J."/>
            <person name="Hayes R.D."/>
            <person name="Graham S.W."/>
            <person name="Gunter L.E."/>
            <person name="McDaniel S.F."/>
            <person name="Hoernstein S.N.W."/>
            <person name="Larsson A."/>
            <person name="Li F.W."/>
            <person name="Perroud P.F."/>
            <person name="Phillips J."/>
            <person name="Ranjan P."/>
            <person name="Rokshar D.S."/>
            <person name="Rothfels C.J."/>
            <person name="Schneider L."/>
            <person name="Shu S."/>
            <person name="Stevenson D.W."/>
            <person name="Thummler F."/>
            <person name="Tillich M."/>
            <person name="Villarreal Aguilar J.C."/>
            <person name="Widiez T."/>
            <person name="Wong G.K."/>
            <person name="Wymore A."/>
            <person name="Zhang Y."/>
            <person name="Zimmer A.D."/>
            <person name="Quatrano R.S."/>
            <person name="Mayer K.F.X."/>
            <person name="Goodstein D."/>
            <person name="Casacuberta J.M."/>
            <person name="Vandepoele K."/>
            <person name="Reski R."/>
            <person name="Cuming A.C."/>
            <person name="Tuskan G.A."/>
            <person name="Maumus F."/>
            <person name="Salse J."/>
            <person name="Schmutz J."/>
            <person name="Rensing S.A."/>
        </authorList>
    </citation>
    <scope>NUCLEOTIDE SEQUENCE [LARGE SCALE GENOMIC DNA]</scope>
    <source>
        <strain evidence="1 2">cv. Gransden 2004</strain>
    </source>
</reference>